<accession>A0A133UK78</accession>
<evidence type="ECO:0000313" key="3">
    <source>
        <dbReference type="Proteomes" id="UP000070155"/>
    </source>
</evidence>
<dbReference type="Gene3D" id="3.40.50.1010">
    <property type="entry name" value="5'-nuclease"/>
    <property type="match status" value="1"/>
</dbReference>
<dbReference type="InterPro" id="IPR002716">
    <property type="entry name" value="PIN_dom"/>
</dbReference>
<feature type="domain" description="PIN" evidence="1">
    <location>
        <begin position="17"/>
        <end position="155"/>
    </location>
</feature>
<reference evidence="2 3" key="1">
    <citation type="journal article" date="2016" name="Sci. Rep.">
        <title>Metabolic traits of an uncultured archaeal lineage -MSBL1- from brine pools of the Red Sea.</title>
        <authorList>
            <person name="Mwirichia R."/>
            <person name="Alam I."/>
            <person name="Rashid M."/>
            <person name="Vinu M."/>
            <person name="Ba-Alawi W."/>
            <person name="Anthony Kamau A."/>
            <person name="Kamanda Ngugi D."/>
            <person name="Goker M."/>
            <person name="Klenk H.P."/>
            <person name="Bajic V."/>
            <person name="Stingl U."/>
        </authorList>
    </citation>
    <scope>NUCLEOTIDE SEQUENCE [LARGE SCALE GENOMIC DNA]</scope>
    <source>
        <strain evidence="2">SCGC-AAA259I07</strain>
    </source>
</reference>
<proteinExistence type="predicted"/>
<feature type="non-terminal residue" evidence="2">
    <location>
        <position position="1"/>
    </location>
</feature>
<dbReference type="Proteomes" id="UP000070155">
    <property type="component" value="Unassembled WGS sequence"/>
</dbReference>
<dbReference type="AlphaFoldDB" id="A0A133UK78"/>
<dbReference type="InterPro" id="IPR029060">
    <property type="entry name" value="PIN-like_dom_sf"/>
</dbReference>
<dbReference type="EMBL" id="LHXQ01000043">
    <property type="protein sequence ID" value="KXA94516.1"/>
    <property type="molecule type" value="Genomic_DNA"/>
</dbReference>
<dbReference type="SUPFAM" id="SSF88723">
    <property type="entry name" value="PIN domain-like"/>
    <property type="match status" value="1"/>
</dbReference>
<dbReference type="Pfam" id="PF01850">
    <property type="entry name" value="PIN"/>
    <property type="match status" value="1"/>
</dbReference>
<evidence type="ECO:0000313" key="2">
    <source>
        <dbReference type="EMBL" id="KXA94516.1"/>
    </source>
</evidence>
<protein>
    <recommendedName>
        <fullName evidence="1">PIN domain-containing protein</fullName>
    </recommendedName>
</protein>
<name>A0A133UK78_9EURY</name>
<evidence type="ECO:0000259" key="1">
    <source>
        <dbReference type="Pfam" id="PF01850"/>
    </source>
</evidence>
<keyword evidence="3" id="KW-1185">Reference proteome</keyword>
<sequence>RTRETLERTSRCMATEVLLDTNYLLGWHRQGDELHPKAKTVQKTLARARPLRIVLDCVYSELIAVLARVRVKREGRPREFLKEERKLRDTYWNSLVPMAYVGGESLLKRAIDVSREAAEKHEAGISPHDAMILIYAHEHKIPLLISFDKDLKKVETIEGEELEATILDDENCEKLLNGMPGDE</sequence>
<gene>
    <name evidence="2" type="ORF">AKJ36_02730</name>
</gene>
<organism evidence="2 3">
    <name type="scientific">candidate division MSBL1 archaeon SCGC-AAA259I07</name>
    <dbReference type="NCBI Taxonomy" id="1698266"/>
    <lineage>
        <taxon>Archaea</taxon>
        <taxon>Methanobacteriati</taxon>
        <taxon>Methanobacteriota</taxon>
        <taxon>candidate division MSBL1</taxon>
    </lineage>
</organism>
<comment type="caution">
    <text evidence="2">The sequence shown here is derived from an EMBL/GenBank/DDBJ whole genome shotgun (WGS) entry which is preliminary data.</text>
</comment>
<dbReference type="CDD" id="cd09854">
    <property type="entry name" value="PIN_VapC-like"/>
    <property type="match status" value="1"/>
</dbReference>